<reference evidence="2" key="1">
    <citation type="submission" date="2023-11" db="EMBL/GenBank/DDBJ databases">
        <title>Genome assemblies of two species of porcelain crab, Petrolisthes cinctipes and Petrolisthes manimaculis (Anomura: Porcellanidae).</title>
        <authorList>
            <person name="Angst P."/>
        </authorList>
    </citation>
    <scope>NUCLEOTIDE SEQUENCE</scope>
    <source>
        <strain evidence="2">PB745_02</strain>
        <tissue evidence="2">Gill</tissue>
    </source>
</reference>
<proteinExistence type="predicted"/>
<feature type="compositionally biased region" description="Gly residues" evidence="1">
    <location>
        <begin position="63"/>
        <end position="72"/>
    </location>
</feature>
<evidence type="ECO:0000256" key="1">
    <source>
        <dbReference type="SAM" id="MobiDB-lite"/>
    </source>
</evidence>
<accession>A0AAE1TMU7</accession>
<dbReference type="AlphaFoldDB" id="A0AAE1TMU7"/>
<sequence length="130" mass="14206">MVLVLFLEVGVALPNTPTESHHEIRPLPSTFHQGNTSDDFPQRLHPNKDHHSELLPKSASSEGGHGGEGGEGSNERYPLAVIDFARVQTPFIIGLWIFCACLGKIVVTAHGEEVRASVARGAMIEEYSHR</sequence>
<evidence type="ECO:0000313" key="2">
    <source>
        <dbReference type="EMBL" id="KAK4290856.1"/>
    </source>
</evidence>
<protein>
    <submittedName>
        <fullName evidence="2">Uncharacterized protein</fullName>
    </submittedName>
</protein>
<feature type="region of interest" description="Disordered" evidence="1">
    <location>
        <begin position="16"/>
        <end position="72"/>
    </location>
</feature>
<feature type="compositionally biased region" description="Basic and acidic residues" evidence="1">
    <location>
        <begin position="40"/>
        <end position="54"/>
    </location>
</feature>
<organism evidence="2 3">
    <name type="scientific">Petrolisthes manimaculis</name>
    <dbReference type="NCBI Taxonomy" id="1843537"/>
    <lineage>
        <taxon>Eukaryota</taxon>
        <taxon>Metazoa</taxon>
        <taxon>Ecdysozoa</taxon>
        <taxon>Arthropoda</taxon>
        <taxon>Crustacea</taxon>
        <taxon>Multicrustacea</taxon>
        <taxon>Malacostraca</taxon>
        <taxon>Eumalacostraca</taxon>
        <taxon>Eucarida</taxon>
        <taxon>Decapoda</taxon>
        <taxon>Pleocyemata</taxon>
        <taxon>Anomura</taxon>
        <taxon>Galatheoidea</taxon>
        <taxon>Porcellanidae</taxon>
        <taxon>Petrolisthes</taxon>
    </lineage>
</organism>
<dbReference type="Proteomes" id="UP001292094">
    <property type="component" value="Unassembled WGS sequence"/>
</dbReference>
<keyword evidence="3" id="KW-1185">Reference proteome</keyword>
<name>A0AAE1TMU7_9EUCA</name>
<feature type="compositionally biased region" description="Polar residues" evidence="1">
    <location>
        <begin position="30"/>
        <end position="39"/>
    </location>
</feature>
<gene>
    <name evidence="2" type="ORF">Pmani_036276</name>
</gene>
<dbReference type="EMBL" id="JAWZYT010005344">
    <property type="protein sequence ID" value="KAK4290856.1"/>
    <property type="molecule type" value="Genomic_DNA"/>
</dbReference>
<comment type="caution">
    <text evidence="2">The sequence shown here is derived from an EMBL/GenBank/DDBJ whole genome shotgun (WGS) entry which is preliminary data.</text>
</comment>
<evidence type="ECO:0000313" key="3">
    <source>
        <dbReference type="Proteomes" id="UP001292094"/>
    </source>
</evidence>